<dbReference type="SFLD" id="SFLDG01135">
    <property type="entry name" value="C1.5.6:_HAD__Beta-PGM__Phospha"/>
    <property type="match status" value="1"/>
</dbReference>
<sequence length="220" mass="24795">MIKAVIYDMDDLMVRSDELHIESIIEMLKKYHKNLYDLPESIRSGLIGMRVIDVMKVFKENLNIDVPAKQLYEEKSDIFLRLVKGKLEPMPGLRESLDLFKKNHLKLAIASSAVMEYIHIVLSKFSLKEYFDVIVSGNDVSKGKPDPETYQVACKKLSIKPHEAVVLEDAEKGIASAKGAGCFCIAVRNPHTLPQDTSRADVTVDSLYDISLKTLDLINI</sequence>
<dbReference type="EMBL" id="MFZM01000024">
    <property type="protein sequence ID" value="OGK23203.1"/>
    <property type="molecule type" value="Genomic_DNA"/>
</dbReference>
<dbReference type="InterPro" id="IPR006439">
    <property type="entry name" value="HAD-SF_hydro_IA"/>
</dbReference>
<dbReference type="SFLD" id="SFLDS00003">
    <property type="entry name" value="Haloacid_Dehalogenase"/>
    <property type="match status" value="1"/>
</dbReference>
<dbReference type="InterPro" id="IPR036412">
    <property type="entry name" value="HAD-like_sf"/>
</dbReference>
<dbReference type="Gene3D" id="1.10.150.240">
    <property type="entry name" value="Putative phosphatase, domain 2"/>
    <property type="match status" value="1"/>
</dbReference>
<dbReference type="InterPro" id="IPR051806">
    <property type="entry name" value="HAD-like_SPP"/>
</dbReference>
<evidence type="ECO:0000313" key="2">
    <source>
        <dbReference type="Proteomes" id="UP000177159"/>
    </source>
</evidence>
<comment type="caution">
    <text evidence="1">The sequence shown here is derived from an EMBL/GenBank/DDBJ whole genome shotgun (WGS) entry which is preliminary data.</text>
</comment>
<dbReference type="SUPFAM" id="SSF56784">
    <property type="entry name" value="HAD-like"/>
    <property type="match status" value="1"/>
</dbReference>
<evidence type="ECO:0008006" key="3">
    <source>
        <dbReference type="Google" id="ProtNLM"/>
    </source>
</evidence>
<protein>
    <recommendedName>
        <fullName evidence="3">FCP1 homology domain-containing protein</fullName>
    </recommendedName>
</protein>
<name>A0A1F7GWE6_9BACT</name>
<dbReference type="InterPro" id="IPR023198">
    <property type="entry name" value="PGP-like_dom2"/>
</dbReference>
<evidence type="ECO:0000313" key="1">
    <source>
        <dbReference type="EMBL" id="OGK23203.1"/>
    </source>
</evidence>
<dbReference type="PRINTS" id="PR00413">
    <property type="entry name" value="HADHALOGNASE"/>
</dbReference>
<reference evidence="1 2" key="1">
    <citation type="journal article" date="2016" name="Nat. Commun.">
        <title>Thousands of microbial genomes shed light on interconnected biogeochemical processes in an aquifer system.</title>
        <authorList>
            <person name="Anantharaman K."/>
            <person name="Brown C.T."/>
            <person name="Hug L.A."/>
            <person name="Sharon I."/>
            <person name="Castelle C.J."/>
            <person name="Probst A.J."/>
            <person name="Thomas B.C."/>
            <person name="Singh A."/>
            <person name="Wilkins M.J."/>
            <person name="Karaoz U."/>
            <person name="Brodie E.L."/>
            <person name="Williams K.H."/>
            <person name="Hubbard S.S."/>
            <person name="Banfield J.F."/>
        </authorList>
    </citation>
    <scope>NUCLEOTIDE SEQUENCE [LARGE SCALE GENOMIC DNA]</scope>
</reference>
<dbReference type="GO" id="GO:0050308">
    <property type="term" value="F:sugar-phosphatase activity"/>
    <property type="evidence" value="ECO:0007669"/>
    <property type="project" value="TreeGrafter"/>
</dbReference>
<gene>
    <name evidence="1" type="ORF">A3C24_00920</name>
</gene>
<dbReference type="AlphaFoldDB" id="A0A1F7GWE6"/>
<dbReference type="SFLD" id="SFLDG01129">
    <property type="entry name" value="C1.5:_HAD__Beta-PGM__Phosphata"/>
    <property type="match status" value="1"/>
</dbReference>
<dbReference type="NCBIfam" id="TIGR01549">
    <property type="entry name" value="HAD-SF-IA-v1"/>
    <property type="match status" value="1"/>
</dbReference>
<dbReference type="Gene3D" id="3.40.50.1000">
    <property type="entry name" value="HAD superfamily/HAD-like"/>
    <property type="match status" value="1"/>
</dbReference>
<dbReference type="PANTHER" id="PTHR43481">
    <property type="entry name" value="FRUCTOSE-1-PHOSPHATE PHOSPHATASE"/>
    <property type="match status" value="1"/>
</dbReference>
<dbReference type="Pfam" id="PF13419">
    <property type="entry name" value="HAD_2"/>
    <property type="match status" value="1"/>
</dbReference>
<dbReference type="PANTHER" id="PTHR43481:SF4">
    <property type="entry name" value="GLYCEROL-1-PHOSPHATE PHOSPHOHYDROLASE 1-RELATED"/>
    <property type="match status" value="1"/>
</dbReference>
<dbReference type="Proteomes" id="UP000177159">
    <property type="component" value="Unassembled WGS sequence"/>
</dbReference>
<organism evidence="1 2">
    <name type="scientific">Candidatus Roizmanbacteria bacterium RIFCSPHIGHO2_02_FULL_37_24</name>
    <dbReference type="NCBI Taxonomy" id="1802037"/>
    <lineage>
        <taxon>Bacteria</taxon>
        <taxon>Candidatus Roizmaniibacteriota</taxon>
    </lineage>
</organism>
<accession>A0A1F7GWE6</accession>
<dbReference type="InterPro" id="IPR023214">
    <property type="entry name" value="HAD_sf"/>
</dbReference>
<proteinExistence type="predicted"/>
<dbReference type="InterPro" id="IPR041492">
    <property type="entry name" value="HAD_2"/>
</dbReference>
<dbReference type="NCBIfam" id="TIGR01509">
    <property type="entry name" value="HAD-SF-IA-v3"/>
    <property type="match status" value="1"/>
</dbReference>